<reference evidence="1 2" key="1">
    <citation type="journal article" date="2019" name="Sci. Rep.">
        <title>Orb-weaving spider Araneus ventricosus genome elucidates the spidroin gene catalogue.</title>
        <authorList>
            <person name="Kono N."/>
            <person name="Nakamura H."/>
            <person name="Ohtoshi R."/>
            <person name="Moran D.A.P."/>
            <person name="Shinohara A."/>
            <person name="Yoshida Y."/>
            <person name="Fujiwara M."/>
            <person name="Mori M."/>
            <person name="Tomita M."/>
            <person name="Arakawa K."/>
        </authorList>
    </citation>
    <scope>NUCLEOTIDE SEQUENCE [LARGE SCALE GENOMIC DNA]</scope>
</reference>
<comment type="caution">
    <text evidence="1">The sequence shown here is derived from an EMBL/GenBank/DDBJ whole genome shotgun (WGS) entry which is preliminary data.</text>
</comment>
<protein>
    <submittedName>
        <fullName evidence="1">Uncharacterized protein</fullName>
    </submittedName>
</protein>
<accession>A0A4Y2M2G7</accession>
<dbReference type="Gene3D" id="2.120.10.80">
    <property type="entry name" value="Kelch-type beta propeller"/>
    <property type="match status" value="1"/>
</dbReference>
<keyword evidence="2" id="KW-1185">Reference proteome</keyword>
<dbReference type="OrthoDB" id="8036022at2759"/>
<dbReference type="SUPFAM" id="SSF117281">
    <property type="entry name" value="Kelch motif"/>
    <property type="match status" value="1"/>
</dbReference>
<name>A0A4Y2M2G7_ARAVE</name>
<gene>
    <name evidence="1" type="ORF">AVEN_125143_1</name>
</gene>
<dbReference type="EMBL" id="BGPR01006535">
    <property type="protein sequence ID" value="GBN19877.1"/>
    <property type="molecule type" value="Genomic_DNA"/>
</dbReference>
<evidence type="ECO:0000313" key="2">
    <source>
        <dbReference type="Proteomes" id="UP000499080"/>
    </source>
</evidence>
<dbReference type="InterPro" id="IPR015915">
    <property type="entry name" value="Kelch-typ_b-propeller"/>
</dbReference>
<evidence type="ECO:0000313" key="1">
    <source>
        <dbReference type="EMBL" id="GBN19877.1"/>
    </source>
</evidence>
<dbReference type="AlphaFoldDB" id="A0A4Y2M2G7"/>
<sequence length="245" mass="29270">MTNRLHLIARNKLWGSELFLTNDDEFDFGGRTEEAGSFVDMMLQIGHHIYIFDQKIMVDIFDIIEEAWVEREVPPMPVGSSYDEGNTVMMCEAYDPEKNTWISLPVPNIFRQYFRLVAYHEQEFLIPANRWSNRPKEIEVYVPNQNTWISHPDLPFLYLNPKGVVVDDKIIVHENNKENRRRYQKVDPPVYWDDSAQIWRFIDKSSPWFHIERYFVLVLDDYRVLKGIIAKNKCPVNKWERIFPI</sequence>
<organism evidence="1 2">
    <name type="scientific">Araneus ventricosus</name>
    <name type="common">Orbweaver spider</name>
    <name type="synonym">Epeira ventricosa</name>
    <dbReference type="NCBI Taxonomy" id="182803"/>
    <lineage>
        <taxon>Eukaryota</taxon>
        <taxon>Metazoa</taxon>
        <taxon>Ecdysozoa</taxon>
        <taxon>Arthropoda</taxon>
        <taxon>Chelicerata</taxon>
        <taxon>Arachnida</taxon>
        <taxon>Araneae</taxon>
        <taxon>Araneomorphae</taxon>
        <taxon>Entelegynae</taxon>
        <taxon>Araneoidea</taxon>
        <taxon>Araneidae</taxon>
        <taxon>Araneus</taxon>
    </lineage>
</organism>
<proteinExistence type="predicted"/>
<dbReference type="Proteomes" id="UP000499080">
    <property type="component" value="Unassembled WGS sequence"/>
</dbReference>